<keyword evidence="2" id="KW-1185">Reference proteome</keyword>
<dbReference type="PANTHER" id="PTHR31110:SF3">
    <property type="entry name" value="PORTAL PROTEIN"/>
    <property type="match status" value="1"/>
</dbReference>
<evidence type="ECO:0000313" key="2">
    <source>
        <dbReference type="Proteomes" id="UP001280121"/>
    </source>
</evidence>
<dbReference type="AlphaFoldDB" id="A0AAD9U523"/>
<gene>
    <name evidence="1" type="ORF">Ddye_015135</name>
</gene>
<evidence type="ECO:0000313" key="1">
    <source>
        <dbReference type="EMBL" id="KAK2647646.1"/>
    </source>
</evidence>
<comment type="caution">
    <text evidence="1">The sequence shown here is derived from an EMBL/GenBank/DDBJ whole genome shotgun (WGS) entry which is preliminary data.</text>
</comment>
<reference evidence="1" key="1">
    <citation type="journal article" date="2023" name="Plant J.">
        <title>Genome sequences and population genomics provide insights into the demographic history, inbreeding, and mutation load of two 'living fossil' tree species of Dipteronia.</title>
        <authorList>
            <person name="Feng Y."/>
            <person name="Comes H.P."/>
            <person name="Chen J."/>
            <person name="Zhu S."/>
            <person name="Lu R."/>
            <person name="Zhang X."/>
            <person name="Li P."/>
            <person name="Qiu J."/>
            <person name="Olsen K.M."/>
            <person name="Qiu Y."/>
        </authorList>
    </citation>
    <scope>NUCLEOTIDE SEQUENCE</scope>
    <source>
        <strain evidence="1">KIB01</strain>
    </source>
</reference>
<proteinExistence type="predicted"/>
<accession>A0AAD9U523</accession>
<organism evidence="1 2">
    <name type="scientific">Dipteronia dyeriana</name>
    <dbReference type="NCBI Taxonomy" id="168575"/>
    <lineage>
        <taxon>Eukaryota</taxon>
        <taxon>Viridiplantae</taxon>
        <taxon>Streptophyta</taxon>
        <taxon>Embryophyta</taxon>
        <taxon>Tracheophyta</taxon>
        <taxon>Spermatophyta</taxon>
        <taxon>Magnoliopsida</taxon>
        <taxon>eudicotyledons</taxon>
        <taxon>Gunneridae</taxon>
        <taxon>Pentapetalae</taxon>
        <taxon>rosids</taxon>
        <taxon>malvids</taxon>
        <taxon>Sapindales</taxon>
        <taxon>Sapindaceae</taxon>
        <taxon>Hippocastanoideae</taxon>
        <taxon>Acereae</taxon>
        <taxon>Dipteronia</taxon>
    </lineage>
</organism>
<dbReference type="EMBL" id="JANJYI010000005">
    <property type="protein sequence ID" value="KAK2647646.1"/>
    <property type="molecule type" value="Genomic_DNA"/>
</dbReference>
<sequence>MQNDQVRWWSVDHDDQECIGKIQISIGRTITSGETNDIKNDRVRRWPLYQDDQECVRKIQRQG</sequence>
<dbReference type="PANTHER" id="PTHR31110">
    <property type="entry name" value="PESTICIDAL CRYSTAL CRY8BA PROTEIN"/>
    <property type="match status" value="1"/>
</dbReference>
<name>A0AAD9U523_9ROSI</name>
<protein>
    <submittedName>
        <fullName evidence="1">Uncharacterized protein</fullName>
    </submittedName>
</protein>
<dbReference type="Proteomes" id="UP001280121">
    <property type="component" value="Unassembled WGS sequence"/>
</dbReference>